<protein>
    <submittedName>
        <fullName evidence="1">Putative ovule protein</fullName>
    </submittedName>
</protein>
<evidence type="ECO:0000313" key="1">
    <source>
        <dbReference type="EMBL" id="JAP10223.1"/>
    </source>
</evidence>
<sequence>MTSPRCQHLRSFVKEVRLVVLTPEGRVLGVIHPVLFSLHCKFHLRVRHRPASLFSEFGGYLQSS</sequence>
<feature type="non-terminal residue" evidence="1">
    <location>
        <position position="64"/>
    </location>
</feature>
<name>A0A0V0GPN4_SOLCH</name>
<organism evidence="1">
    <name type="scientific">Solanum chacoense</name>
    <name type="common">Chaco potato</name>
    <dbReference type="NCBI Taxonomy" id="4108"/>
    <lineage>
        <taxon>Eukaryota</taxon>
        <taxon>Viridiplantae</taxon>
        <taxon>Streptophyta</taxon>
        <taxon>Embryophyta</taxon>
        <taxon>Tracheophyta</taxon>
        <taxon>Spermatophyta</taxon>
        <taxon>Magnoliopsida</taxon>
        <taxon>eudicotyledons</taxon>
        <taxon>Gunneridae</taxon>
        <taxon>Pentapetalae</taxon>
        <taxon>asterids</taxon>
        <taxon>lamiids</taxon>
        <taxon>Solanales</taxon>
        <taxon>Solanaceae</taxon>
        <taxon>Solanoideae</taxon>
        <taxon>Solaneae</taxon>
        <taxon>Solanum</taxon>
    </lineage>
</organism>
<reference evidence="1" key="1">
    <citation type="submission" date="2015-12" db="EMBL/GenBank/DDBJ databases">
        <title>Gene expression during late stages of embryo sac development: a critical building block for successful pollen-pistil interactions.</title>
        <authorList>
            <person name="Liu Y."/>
            <person name="Joly V."/>
            <person name="Sabar M."/>
            <person name="Matton D.P."/>
        </authorList>
    </citation>
    <scope>NUCLEOTIDE SEQUENCE</scope>
</reference>
<dbReference type="AlphaFoldDB" id="A0A0V0GPN4"/>
<dbReference type="EMBL" id="GEDG01033510">
    <property type="protein sequence ID" value="JAP10223.1"/>
    <property type="molecule type" value="Transcribed_RNA"/>
</dbReference>
<accession>A0A0V0GPN4</accession>
<proteinExistence type="predicted"/>